<dbReference type="Proteomes" id="UP000004754">
    <property type="component" value="Unassembled WGS sequence"/>
</dbReference>
<keyword evidence="3" id="KW-1185">Reference proteome</keyword>
<evidence type="ECO:0000256" key="1">
    <source>
        <dbReference type="SAM" id="MobiDB-lite"/>
    </source>
</evidence>
<reference evidence="2 3" key="1">
    <citation type="submission" date="2010-12" db="EMBL/GenBank/DDBJ databases">
        <authorList>
            <person name="Muzny D."/>
            <person name="Qin X."/>
            <person name="Deng J."/>
            <person name="Jiang H."/>
            <person name="Liu Y."/>
            <person name="Qu J."/>
            <person name="Song X.-Z."/>
            <person name="Zhang L."/>
            <person name="Thornton R."/>
            <person name="Coyle M."/>
            <person name="Francisco L."/>
            <person name="Jackson L."/>
            <person name="Javaid M."/>
            <person name="Korchina V."/>
            <person name="Kovar C."/>
            <person name="Mata R."/>
            <person name="Mathew T."/>
            <person name="Ngo R."/>
            <person name="Nguyen L."/>
            <person name="Nguyen N."/>
            <person name="Okwuonu G."/>
            <person name="Ongeri F."/>
            <person name="Pham C."/>
            <person name="Simmons D."/>
            <person name="Wilczek-Boney K."/>
            <person name="Hale W."/>
            <person name="Jakkamsetti A."/>
            <person name="Pham P."/>
            <person name="Ruth R."/>
            <person name="San Lucas F."/>
            <person name="Warren J."/>
            <person name="Zhang J."/>
            <person name="Zhao Z."/>
            <person name="Zhou C."/>
            <person name="Zhu D."/>
            <person name="Lee S."/>
            <person name="Bess C."/>
            <person name="Blankenburg K."/>
            <person name="Forbes L."/>
            <person name="Fu Q."/>
            <person name="Gubbala S."/>
            <person name="Hirani K."/>
            <person name="Jayaseelan J.C."/>
            <person name="Lara F."/>
            <person name="Munidasa M."/>
            <person name="Palculict T."/>
            <person name="Patil S."/>
            <person name="Pu L.-L."/>
            <person name="Saada N."/>
            <person name="Tang L."/>
            <person name="Weissenberger G."/>
            <person name="Zhu Y."/>
            <person name="Hemphill L."/>
            <person name="Shang Y."/>
            <person name="Youmans B."/>
            <person name="Ayvaz T."/>
            <person name="Ross M."/>
            <person name="Santibanez J."/>
            <person name="Aqrawi P."/>
            <person name="Gross S."/>
            <person name="Joshi V."/>
            <person name="Fowler G."/>
            <person name="Nazareth L."/>
            <person name="Reid J."/>
            <person name="Worley K."/>
            <person name="Petrosino J."/>
            <person name="Highlander S."/>
            <person name="Gibbs R."/>
        </authorList>
    </citation>
    <scope>NUCLEOTIDE SEQUENCE [LARGE SCALE GENOMIC DNA]</scope>
    <source>
        <strain evidence="2 3">ATCC 23263</strain>
    </source>
</reference>
<feature type="region of interest" description="Disordered" evidence="1">
    <location>
        <begin position="1"/>
        <end position="21"/>
    </location>
</feature>
<comment type="caution">
    <text evidence="2">The sequence shown here is derived from an EMBL/GenBank/DDBJ whole genome shotgun (WGS) entry which is preliminary data.</text>
</comment>
<dbReference type="HOGENOM" id="CLU_3083663_0_0_9"/>
<name>E6MFR6_9FIRM</name>
<sequence length="52" mass="6012">MGDDNLAMIDSSEKQGHPNTWGFCTERKPLKKIPIKKPETTLLCGFRQFFKK</sequence>
<proteinExistence type="predicted"/>
<evidence type="ECO:0000313" key="2">
    <source>
        <dbReference type="EMBL" id="EFV02061.1"/>
    </source>
</evidence>
<gene>
    <name evidence="2" type="ORF">HMP0721_0827</name>
</gene>
<dbReference type="EMBL" id="AEQN01000014">
    <property type="protein sequence ID" value="EFV02061.1"/>
    <property type="molecule type" value="Genomic_DNA"/>
</dbReference>
<dbReference type="STRING" id="887929.HMP0721_0827"/>
<protein>
    <submittedName>
        <fullName evidence="2">Uncharacterized protein</fullName>
    </submittedName>
</protein>
<dbReference type="AlphaFoldDB" id="E6MFR6"/>
<organism evidence="2 3">
    <name type="scientific">Pseudoramibacter alactolyticus ATCC 23263</name>
    <dbReference type="NCBI Taxonomy" id="887929"/>
    <lineage>
        <taxon>Bacteria</taxon>
        <taxon>Bacillati</taxon>
        <taxon>Bacillota</taxon>
        <taxon>Clostridia</taxon>
        <taxon>Eubacteriales</taxon>
        <taxon>Eubacteriaceae</taxon>
        <taxon>Pseudoramibacter</taxon>
    </lineage>
</organism>
<evidence type="ECO:0000313" key="3">
    <source>
        <dbReference type="Proteomes" id="UP000004754"/>
    </source>
</evidence>
<accession>E6MFR6</accession>